<evidence type="ECO:0000256" key="2">
    <source>
        <dbReference type="ARBA" id="ARBA00007027"/>
    </source>
</evidence>
<keyword evidence="7" id="KW-0804">Transcription</keyword>
<dbReference type="InterPro" id="IPR000831">
    <property type="entry name" value="Trp_repress"/>
</dbReference>
<name>A0A1F7GQZ5_9BACT</name>
<evidence type="ECO:0000256" key="1">
    <source>
        <dbReference type="ARBA" id="ARBA00004496"/>
    </source>
</evidence>
<dbReference type="InterPro" id="IPR013335">
    <property type="entry name" value="Trp_repress_bac"/>
</dbReference>
<evidence type="ECO:0000256" key="6">
    <source>
        <dbReference type="ARBA" id="ARBA00023125"/>
    </source>
</evidence>
<dbReference type="GO" id="GO:0005737">
    <property type="term" value="C:cytoplasm"/>
    <property type="evidence" value="ECO:0007669"/>
    <property type="project" value="UniProtKB-SubCell"/>
</dbReference>
<evidence type="ECO:0000256" key="4">
    <source>
        <dbReference type="ARBA" id="ARBA00022491"/>
    </source>
</evidence>
<dbReference type="InterPro" id="IPR010921">
    <property type="entry name" value="Trp_repressor/repl_initiator"/>
</dbReference>
<keyword evidence="4" id="KW-0678">Repressor</keyword>
<dbReference type="PANTHER" id="PTHR38025:SF1">
    <property type="entry name" value="TRP OPERON REPRESSOR"/>
    <property type="match status" value="1"/>
</dbReference>
<reference evidence="8 9" key="1">
    <citation type="journal article" date="2016" name="Nat. Commun.">
        <title>Thousands of microbial genomes shed light on interconnected biogeochemical processes in an aquifer system.</title>
        <authorList>
            <person name="Anantharaman K."/>
            <person name="Brown C.T."/>
            <person name="Hug L.A."/>
            <person name="Sharon I."/>
            <person name="Castelle C.J."/>
            <person name="Probst A.J."/>
            <person name="Thomas B.C."/>
            <person name="Singh A."/>
            <person name="Wilkins M.J."/>
            <person name="Karaoz U."/>
            <person name="Brodie E.L."/>
            <person name="Williams K.H."/>
            <person name="Hubbard S.S."/>
            <person name="Banfield J.F."/>
        </authorList>
    </citation>
    <scope>NUCLEOTIDE SEQUENCE [LARGE SCALE GENOMIC DNA]</scope>
</reference>
<dbReference type="AlphaFoldDB" id="A0A1F7GQZ5"/>
<proteinExistence type="inferred from homology"/>
<dbReference type="EMBL" id="MFZI01000019">
    <property type="protein sequence ID" value="OGK21324.1"/>
    <property type="molecule type" value="Genomic_DNA"/>
</dbReference>
<accession>A0A1F7GQZ5</accession>
<comment type="similarity">
    <text evidence="2">Belongs to the TrpR family.</text>
</comment>
<dbReference type="Gene3D" id="1.10.1270.10">
    <property type="entry name" value="TrpR-like"/>
    <property type="match status" value="1"/>
</dbReference>
<dbReference type="PANTHER" id="PTHR38025">
    <property type="entry name" value="TRP OPERON REPRESSOR"/>
    <property type="match status" value="1"/>
</dbReference>
<comment type="caution">
    <text evidence="8">The sequence shown here is derived from an EMBL/GenBank/DDBJ whole genome shotgun (WGS) entry which is preliminary data.</text>
</comment>
<dbReference type="Proteomes" id="UP000177026">
    <property type="component" value="Unassembled WGS sequence"/>
</dbReference>
<dbReference type="SUPFAM" id="SSF48295">
    <property type="entry name" value="TrpR-like"/>
    <property type="match status" value="1"/>
</dbReference>
<evidence type="ECO:0000256" key="5">
    <source>
        <dbReference type="ARBA" id="ARBA00023015"/>
    </source>
</evidence>
<evidence type="ECO:0000313" key="9">
    <source>
        <dbReference type="Proteomes" id="UP000177026"/>
    </source>
</evidence>
<keyword evidence="5" id="KW-0805">Transcription regulation</keyword>
<dbReference type="InterPro" id="IPR038116">
    <property type="entry name" value="TrpR-like_sf"/>
</dbReference>
<dbReference type="GO" id="GO:0043565">
    <property type="term" value="F:sequence-specific DNA binding"/>
    <property type="evidence" value="ECO:0007669"/>
    <property type="project" value="InterPro"/>
</dbReference>
<evidence type="ECO:0000256" key="7">
    <source>
        <dbReference type="ARBA" id="ARBA00023163"/>
    </source>
</evidence>
<dbReference type="Pfam" id="PF01371">
    <property type="entry name" value="Trp_repressor"/>
    <property type="match status" value="1"/>
</dbReference>
<sequence length="85" mass="9545">MINPLWLDQLISTMLKIKTKGEMLDFLRGILTPKELEQLPTRLQIIKKLKSGANQQNIAKSLGVGIATVTRGSRELKLGRFQNIS</sequence>
<dbReference type="GO" id="GO:0003700">
    <property type="term" value="F:DNA-binding transcription factor activity"/>
    <property type="evidence" value="ECO:0007669"/>
    <property type="project" value="InterPro"/>
</dbReference>
<protein>
    <recommendedName>
        <fullName evidence="10">Transcriptional regulator</fullName>
    </recommendedName>
</protein>
<keyword evidence="3" id="KW-0963">Cytoplasm</keyword>
<keyword evidence="6" id="KW-0238">DNA-binding</keyword>
<evidence type="ECO:0008006" key="10">
    <source>
        <dbReference type="Google" id="ProtNLM"/>
    </source>
</evidence>
<evidence type="ECO:0000256" key="3">
    <source>
        <dbReference type="ARBA" id="ARBA00022490"/>
    </source>
</evidence>
<gene>
    <name evidence="8" type="ORF">A2866_01265</name>
</gene>
<comment type="subcellular location">
    <subcellularLocation>
        <location evidence="1">Cytoplasm</location>
    </subcellularLocation>
</comment>
<organism evidence="8 9">
    <name type="scientific">Candidatus Roizmanbacteria bacterium RIFCSPHIGHO2_01_FULL_39_8</name>
    <dbReference type="NCBI Taxonomy" id="1802033"/>
    <lineage>
        <taxon>Bacteria</taxon>
        <taxon>Candidatus Roizmaniibacteriota</taxon>
    </lineage>
</organism>
<evidence type="ECO:0000313" key="8">
    <source>
        <dbReference type="EMBL" id="OGK21324.1"/>
    </source>
</evidence>